<keyword evidence="3" id="KW-1185">Reference proteome</keyword>
<dbReference type="Proteomes" id="UP000004995">
    <property type="component" value="Unassembled WGS sequence"/>
</dbReference>
<reference evidence="2" key="2">
    <citation type="submission" date="2018-08" db="UniProtKB">
        <authorList>
            <consortium name="EnsemblPlants"/>
        </authorList>
    </citation>
    <scope>IDENTIFICATION</scope>
    <source>
        <strain evidence="2">Yugu1</strain>
    </source>
</reference>
<evidence type="ECO:0000313" key="2">
    <source>
        <dbReference type="EnsemblPlants" id="KQL15545"/>
    </source>
</evidence>
<organism evidence="2 3">
    <name type="scientific">Setaria italica</name>
    <name type="common">Foxtail millet</name>
    <name type="synonym">Panicum italicum</name>
    <dbReference type="NCBI Taxonomy" id="4555"/>
    <lineage>
        <taxon>Eukaryota</taxon>
        <taxon>Viridiplantae</taxon>
        <taxon>Streptophyta</taxon>
        <taxon>Embryophyta</taxon>
        <taxon>Tracheophyta</taxon>
        <taxon>Spermatophyta</taxon>
        <taxon>Magnoliopsida</taxon>
        <taxon>Liliopsida</taxon>
        <taxon>Poales</taxon>
        <taxon>Poaceae</taxon>
        <taxon>PACMAD clade</taxon>
        <taxon>Panicoideae</taxon>
        <taxon>Panicodae</taxon>
        <taxon>Paniceae</taxon>
        <taxon>Cenchrinae</taxon>
        <taxon>Setaria</taxon>
    </lineage>
</organism>
<protein>
    <submittedName>
        <fullName evidence="2">Uncharacterized protein</fullName>
    </submittedName>
</protein>
<proteinExistence type="predicted"/>
<dbReference type="EnsemblPlants" id="KQL15545">
    <property type="protein sequence ID" value="KQL15545"/>
    <property type="gene ID" value="SETIT_025540mg"/>
</dbReference>
<dbReference type="AlphaFoldDB" id="K3ZG38"/>
<dbReference type="EMBL" id="AGNK02001731">
    <property type="status" value="NOT_ANNOTATED_CDS"/>
    <property type="molecule type" value="Genomic_DNA"/>
</dbReference>
<keyword evidence="1" id="KW-1133">Transmembrane helix</keyword>
<name>K3ZG38_SETIT</name>
<sequence length="50" mass="5782">MCLCRFLYTCLHPETCHVILLYHLMISLFLMPHLSTIISGNLLAYCNVLI</sequence>
<feature type="transmembrane region" description="Helical" evidence="1">
    <location>
        <begin position="20"/>
        <end position="44"/>
    </location>
</feature>
<dbReference type="Gramene" id="KQL15545">
    <property type="protein sequence ID" value="KQL15545"/>
    <property type="gene ID" value="SETIT_025540mg"/>
</dbReference>
<reference evidence="3" key="1">
    <citation type="journal article" date="2012" name="Nat. Biotechnol.">
        <title>Reference genome sequence of the model plant Setaria.</title>
        <authorList>
            <person name="Bennetzen J.L."/>
            <person name="Schmutz J."/>
            <person name="Wang H."/>
            <person name="Percifield R."/>
            <person name="Hawkins J."/>
            <person name="Pontaroli A.C."/>
            <person name="Estep M."/>
            <person name="Feng L."/>
            <person name="Vaughn J.N."/>
            <person name="Grimwood J."/>
            <person name="Jenkins J."/>
            <person name="Barry K."/>
            <person name="Lindquist E."/>
            <person name="Hellsten U."/>
            <person name="Deshpande S."/>
            <person name="Wang X."/>
            <person name="Wu X."/>
            <person name="Mitros T."/>
            <person name="Triplett J."/>
            <person name="Yang X."/>
            <person name="Ye C.Y."/>
            <person name="Mauro-Herrera M."/>
            <person name="Wang L."/>
            <person name="Li P."/>
            <person name="Sharma M."/>
            <person name="Sharma R."/>
            <person name="Ronald P.C."/>
            <person name="Panaud O."/>
            <person name="Kellogg E.A."/>
            <person name="Brutnell T.P."/>
            <person name="Doust A.N."/>
            <person name="Tuskan G.A."/>
            <person name="Rokhsar D."/>
            <person name="Devos K.M."/>
        </authorList>
    </citation>
    <scope>NUCLEOTIDE SEQUENCE [LARGE SCALE GENOMIC DNA]</scope>
    <source>
        <strain evidence="3">cv. Yugu1</strain>
    </source>
</reference>
<keyword evidence="1" id="KW-0472">Membrane</keyword>
<evidence type="ECO:0000313" key="3">
    <source>
        <dbReference type="Proteomes" id="UP000004995"/>
    </source>
</evidence>
<dbReference type="InParanoid" id="K3ZG38"/>
<keyword evidence="1" id="KW-0812">Transmembrane</keyword>
<dbReference type="HOGENOM" id="CLU_3127823_0_0_1"/>
<evidence type="ECO:0000256" key="1">
    <source>
        <dbReference type="SAM" id="Phobius"/>
    </source>
</evidence>
<accession>K3ZG38</accession>